<evidence type="ECO:0000313" key="1">
    <source>
        <dbReference type="EMBL" id="ESA18635.1"/>
    </source>
</evidence>
<dbReference type="HOGENOM" id="CLU_2905251_0_0_1"/>
<proteinExistence type="predicted"/>
<sequence>MVDKSVILRGDRYFTPTITIMYFSFSFFRNDYDFNNSLGKLKFSFLRYFLPSQLLDFSETNP</sequence>
<dbReference type="EMBL" id="KI279022">
    <property type="protein sequence ID" value="ESA18635.1"/>
    <property type="molecule type" value="Genomic_DNA"/>
</dbReference>
<name>U9UE31_RHIID</name>
<accession>U9UE31</accession>
<dbReference type="AlphaFoldDB" id="U9UE31"/>
<gene>
    <name evidence="1" type="ORF">GLOINDRAFT_141092</name>
</gene>
<protein>
    <submittedName>
        <fullName evidence="1">Uncharacterized protein</fullName>
    </submittedName>
</protein>
<organism evidence="1">
    <name type="scientific">Rhizophagus irregularis (strain DAOM 181602 / DAOM 197198 / MUCL 43194)</name>
    <name type="common">Arbuscular mycorrhizal fungus</name>
    <name type="synonym">Glomus intraradices</name>
    <dbReference type="NCBI Taxonomy" id="747089"/>
    <lineage>
        <taxon>Eukaryota</taxon>
        <taxon>Fungi</taxon>
        <taxon>Fungi incertae sedis</taxon>
        <taxon>Mucoromycota</taxon>
        <taxon>Glomeromycotina</taxon>
        <taxon>Glomeromycetes</taxon>
        <taxon>Glomerales</taxon>
        <taxon>Glomeraceae</taxon>
        <taxon>Rhizophagus</taxon>
    </lineage>
</organism>
<reference evidence="1" key="1">
    <citation type="submission" date="2013-07" db="EMBL/GenBank/DDBJ databases">
        <title>The genome of an arbuscular mycorrhizal fungus provides insights into the evolution of the oldest plant symbiosis.</title>
        <authorList>
            <consortium name="DOE Joint Genome Institute"/>
            <person name="Tisserant E."/>
            <person name="Malbreil M."/>
            <person name="Kuo A."/>
            <person name="Kohler A."/>
            <person name="Symeonidi A."/>
            <person name="Balestrini R."/>
            <person name="Charron P."/>
            <person name="Duensing N."/>
            <person name="Frei-dit-Frey N."/>
            <person name="Gianinazzi-Pearson V."/>
            <person name="Gilbert B."/>
            <person name="Handa Y."/>
            <person name="Hijri M."/>
            <person name="Kaul R."/>
            <person name="Kawaguchi M."/>
            <person name="Krajinski F."/>
            <person name="Lammers P."/>
            <person name="Lapierre D."/>
            <person name="Masclaux F.G."/>
            <person name="Murat C."/>
            <person name="Morin E."/>
            <person name="Ndikumana S."/>
            <person name="Pagni M."/>
            <person name="Petitpierre D."/>
            <person name="Requena N."/>
            <person name="Rosikiewicz P."/>
            <person name="Riley R."/>
            <person name="Saito K."/>
            <person name="San Clemente H."/>
            <person name="Shapiro H."/>
            <person name="van Tuinen D."/>
            <person name="Becard G."/>
            <person name="Bonfante P."/>
            <person name="Paszkowski U."/>
            <person name="Shachar-Hill Y."/>
            <person name="Young J.P."/>
            <person name="Sanders I.R."/>
            <person name="Henrissat B."/>
            <person name="Rensing S.A."/>
            <person name="Grigoriev I.V."/>
            <person name="Corradi N."/>
            <person name="Roux C."/>
            <person name="Martin F."/>
        </authorList>
    </citation>
    <scope>NUCLEOTIDE SEQUENCE</scope>
    <source>
        <strain evidence="1">DAOM 197198</strain>
    </source>
</reference>